<organism evidence="1 2">
    <name type="scientific">Cirrhinus molitorella</name>
    <name type="common">mud carp</name>
    <dbReference type="NCBI Taxonomy" id="172907"/>
    <lineage>
        <taxon>Eukaryota</taxon>
        <taxon>Metazoa</taxon>
        <taxon>Chordata</taxon>
        <taxon>Craniata</taxon>
        <taxon>Vertebrata</taxon>
        <taxon>Euteleostomi</taxon>
        <taxon>Actinopterygii</taxon>
        <taxon>Neopterygii</taxon>
        <taxon>Teleostei</taxon>
        <taxon>Ostariophysi</taxon>
        <taxon>Cypriniformes</taxon>
        <taxon>Cyprinidae</taxon>
        <taxon>Labeoninae</taxon>
        <taxon>Labeonini</taxon>
        <taxon>Cirrhinus</taxon>
    </lineage>
</organism>
<gene>
    <name evidence="1" type="ORF">QQF64_024140</name>
</gene>
<reference evidence="1 2" key="1">
    <citation type="submission" date="2023-09" db="EMBL/GenBank/DDBJ databases">
        <authorList>
            <person name="Wang M."/>
        </authorList>
    </citation>
    <scope>NUCLEOTIDE SEQUENCE [LARGE SCALE GENOMIC DNA]</scope>
    <source>
        <strain evidence="1">GT-2023</strain>
        <tissue evidence="1">Liver</tissue>
    </source>
</reference>
<accession>A0ABR3NL25</accession>
<dbReference type="EMBL" id="JAYMGO010000003">
    <property type="protein sequence ID" value="KAL1277467.1"/>
    <property type="molecule type" value="Genomic_DNA"/>
</dbReference>
<evidence type="ECO:0000313" key="2">
    <source>
        <dbReference type="Proteomes" id="UP001558613"/>
    </source>
</evidence>
<dbReference type="Proteomes" id="UP001558613">
    <property type="component" value="Unassembled WGS sequence"/>
</dbReference>
<protein>
    <submittedName>
        <fullName evidence="1">Uncharacterized protein</fullName>
    </submittedName>
</protein>
<evidence type="ECO:0000313" key="1">
    <source>
        <dbReference type="EMBL" id="KAL1277467.1"/>
    </source>
</evidence>
<proteinExistence type="predicted"/>
<keyword evidence="2" id="KW-1185">Reference proteome</keyword>
<sequence>MRFDSGFLENKRFQKVKNQLKTPRSHSLGEDCAPPTELLIWVFSRRLKWEREHTLVSPQLTSLCGTVMYGNHLSLA</sequence>
<comment type="caution">
    <text evidence="1">The sequence shown here is derived from an EMBL/GenBank/DDBJ whole genome shotgun (WGS) entry which is preliminary data.</text>
</comment>
<name>A0ABR3NL25_9TELE</name>